<feature type="transmembrane region" description="Helical" evidence="1">
    <location>
        <begin position="62"/>
        <end position="85"/>
    </location>
</feature>
<protein>
    <recommendedName>
        <fullName evidence="4">DUF4190 domain-containing protein</fullName>
    </recommendedName>
</protein>
<organism evidence="2 3">
    <name type="scientific">Actinocorallia libanotica</name>
    <dbReference type="NCBI Taxonomy" id="46162"/>
    <lineage>
        <taxon>Bacteria</taxon>
        <taxon>Bacillati</taxon>
        <taxon>Actinomycetota</taxon>
        <taxon>Actinomycetes</taxon>
        <taxon>Streptosporangiales</taxon>
        <taxon>Thermomonosporaceae</taxon>
        <taxon>Actinocorallia</taxon>
    </lineage>
</organism>
<evidence type="ECO:0008006" key="4">
    <source>
        <dbReference type="Google" id="ProtNLM"/>
    </source>
</evidence>
<evidence type="ECO:0000256" key="1">
    <source>
        <dbReference type="SAM" id="Phobius"/>
    </source>
</evidence>
<keyword evidence="1" id="KW-1133">Transmembrane helix</keyword>
<dbReference type="Proteomes" id="UP001500665">
    <property type="component" value="Unassembled WGS sequence"/>
</dbReference>
<keyword evidence="1" id="KW-0472">Membrane</keyword>
<reference evidence="2 3" key="1">
    <citation type="journal article" date="2019" name="Int. J. Syst. Evol. Microbiol.">
        <title>The Global Catalogue of Microorganisms (GCM) 10K type strain sequencing project: providing services to taxonomists for standard genome sequencing and annotation.</title>
        <authorList>
            <consortium name="The Broad Institute Genomics Platform"/>
            <consortium name="The Broad Institute Genome Sequencing Center for Infectious Disease"/>
            <person name="Wu L."/>
            <person name="Ma J."/>
        </authorList>
    </citation>
    <scope>NUCLEOTIDE SEQUENCE [LARGE SCALE GENOMIC DNA]</scope>
    <source>
        <strain evidence="2 3">JCM 10696</strain>
    </source>
</reference>
<dbReference type="EMBL" id="BAAAHH010000008">
    <property type="protein sequence ID" value="GAA0949284.1"/>
    <property type="molecule type" value="Genomic_DNA"/>
</dbReference>
<evidence type="ECO:0000313" key="2">
    <source>
        <dbReference type="EMBL" id="GAA0949284.1"/>
    </source>
</evidence>
<gene>
    <name evidence="2" type="ORF">GCM10009550_26490</name>
</gene>
<keyword evidence="3" id="KW-1185">Reference proteome</keyword>
<sequence length="118" mass="12437">MALPRSPSSITVSPETHVTGASALSLGIVGFLTFWMCGLGMLLAVAGIALGAYAVRRDRGRGLGYAGIAMSVLTLVVATGTLVWFGRQAVQCADRYSGRLERSHCLDARFPLLKAGRP</sequence>
<evidence type="ECO:0000313" key="3">
    <source>
        <dbReference type="Proteomes" id="UP001500665"/>
    </source>
</evidence>
<feature type="transmembrane region" description="Helical" evidence="1">
    <location>
        <begin position="32"/>
        <end position="55"/>
    </location>
</feature>
<proteinExistence type="predicted"/>
<accession>A0ABN1QZH9</accession>
<name>A0ABN1QZH9_9ACTN</name>
<comment type="caution">
    <text evidence="2">The sequence shown here is derived from an EMBL/GenBank/DDBJ whole genome shotgun (WGS) entry which is preliminary data.</text>
</comment>
<keyword evidence="1" id="KW-0812">Transmembrane</keyword>